<reference evidence="2" key="2">
    <citation type="submission" date="2020-11" db="EMBL/GenBank/DDBJ databases">
        <authorList>
            <person name="Cecchin M."/>
            <person name="Marcolungo L."/>
            <person name="Rossato M."/>
            <person name="Girolomoni L."/>
            <person name="Cosentino E."/>
            <person name="Cuine S."/>
            <person name="Li-Beisson Y."/>
            <person name="Delledonne M."/>
            <person name="Ballottari M."/>
        </authorList>
    </citation>
    <scope>NUCLEOTIDE SEQUENCE</scope>
    <source>
        <strain evidence="2">211/11P</strain>
        <tissue evidence="2">Whole cell</tissue>
    </source>
</reference>
<dbReference type="Proteomes" id="UP001055712">
    <property type="component" value="Unassembled WGS sequence"/>
</dbReference>
<protein>
    <submittedName>
        <fullName evidence="2">Uncharacterized protein</fullName>
    </submittedName>
</protein>
<proteinExistence type="predicted"/>
<dbReference type="PANTHER" id="PTHR31579:SF1">
    <property type="entry name" value="OS03G0796600 PROTEIN"/>
    <property type="match status" value="1"/>
</dbReference>
<evidence type="ECO:0000313" key="2">
    <source>
        <dbReference type="EMBL" id="KAI3433758.1"/>
    </source>
</evidence>
<dbReference type="OrthoDB" id="691424at2759"/>
<comment type="caution">
    <text evidence="2">The sequence shown here is derived from an EMBL/GenBank/DDBJ whole genome shotgun (WGS) entry which is preliminary data.</text>
</comment>
<name>A0A9D4YYX1_CHLVU</name>
<evidence type="ECO:0000313" key="3">
    <source>
        <dbReference type="Proteomes" id="UP001055712"/>
    </source>
</evidence>
<evidence type="ECO:0000256" key="1">
    <source>
        <dbReference type="SAM" id="MobiDB-lite"/>
    </source>
</evidence>
<accession>A0A9D4YYX1</accession>
<dbReference type="EMBL" id="SIDB01000004">
    <property type="protein sequence ID" value="KAI3433758.1"/>
    <property type="molecule type" value="Genomic_DNA"/>
</dbReference>
<keyword evidence="3" id="KW-1185">Reference proteome</keyword>
<dbReference type="Pfam" id="PF04720">
    <property type="entry name" value="PDDEXK_6"/>
    <property type="match status" value="1"/>
</dbReference>
<reference evidence="2" key="1">
    <citation type="journal article" date="2019" name="Plant J.">
        <title>Chlorella vulgaris genome assembly and annotation reveals the molecular basis for metabolic acclimation to high light conditions.</title>
        <authorList>
            <person name="Cecchin M."/>
            <person name="Marcolungo L."/>
            <person name="Rossato M."/>
            <person name="Girolomoni L."/>
            <person name="Cosentino E."/>
            <person name="Cuine S."/>
            <person name="Li-Beisson Y."/>
            <person name="Delledonne M."/>
            <person name="Ballottari M."/>
        </authorList>
    </citation>
    <scope>NUCLEOTIDE SEQUENCE</scope>
    <source>
        <strain evidence="2">211/11P</strain>
    </source>
</reference>
<dbReference type="InterPro" id="IPR006502">
    <property type="entry name" value="PDDEXK-like"/>
</dbReference>
<dbReference type="AlphaFoldDB" id="A0A9D4YYX1"/>
<dbReference type="PANTHER" id="PTHR31579">
    <property type="entry name" value="OS03G0796600 PROTEIN"/>
    <property type="match status" value="1"/>
</dbReference>
<organism evidence="2 3">
    <name type="scientific">Chlorella vulgaris</name>
    <name type="common">Green alga</name>
    <dbReference type="NCBI Taxonomy" id="3077"/>
    <lineage>
        <taxon>Eukaryota</taxon>
        <taxon>Viridiplantae</taxon>
        <taxon>Chlorophyta</taxon>
        <taxon>core chlorophytes</taxon>
        <taxon>Trebouxiophyceae</taxon>
        <taxon>Chlorellales</taxon>
        <taxon>Chlorellaceae</taxon>
        <taxon>Chlorella clade</taxon>
        <taxon>Chlorella</taxon>
    </lineage>
</organism>
<feature type="compositionally biased region" description="Low complexity" evidence="1">
    <location>
        <begin position="237"/>
        <end position="246"/>
    </location>
</feature>
<gene>
    <name evidence="2" type="ORF">D9Q98_003565</name>
</gene>
<sequence length="259" mass="27483">MRPVNCVAFVESASCKTSASTMHSPDLLFSMEDAEVDIAATGDQVPFQQSAAAAADALHQLQRLLQPNSDVEAMLTRHVELAVGGAHRVAPDALCAVLQRLGYSAKLHESSVPLHKFKNGVRHQYITVCLPNTGSTGLSSFVVEANFRDSFCVAHPTPRFAAVLDGLPNAVVANKVCFHRAVSLLSREMALSFLDRGEDVPPWRTAQALLSRWHLSGAGTLSSGPGGCSTWERRGQAQHPAGPAGALCPAKPQLAVGAE</sequence>
<feature type="region of interest" description="Disordered" evidence="1">
    <location>
        <begin position="225"/>
        <end position="246"/>
    </location>
</feature>